<dbReference type="RefSeq" id="XP_017037321.1">
    <property type="nucleotide sequence ID" value="XM_017181832.3"/>
</dbReference>
<dbReference type="InterPro" id="IPR010562">
    <property type="entry name" value="Haemolymph_juvenile_hormone-bd"/>
</dbReference>
<protein>
    <recommendedName>
        <fullName evidence="4">Circadian clock-controlled protein-like</fullName>
    </recommendedName>
</protein>
<evidence type="ECO:0000313" key="2">
    <source>
        <dbReference type="Proteomes" id="UP001652661"/>
    </source>
</evidence>
<feature type="signal peptide" evidence="1">
    <location>
        <begin position="1"/>
        <end position="17"/>
    </location>
</feature>
<reference evidence="2" key="1">
    <citation type="submission" date="2025-05" db="UniProtKB">
        <authorList>
            <consortium name="RefSeq"/>
        </authorList>
    </citation>
    <scope>NUCLEOTIDE SEQUENCE [LARGE SCALE GENOMIC DNA]</scope>
    <source>
        <strain evidence="2">14028-0561.14</strain>
    </source>
</reference>
<dbReference type="AlphaFoldDB" id="A0A6P4JNY7"/>
<evidence type="ECO:0008006" key="4">
    <source>
        <dbReference type="Google" id="ProtNLM"/>
    </source>
</evidence>
<reference evidence="3" key="2">
    <citation type="submission" date="2025-08" db="UniProtKB">
        <authorList>
            <consortium name="RefSeq"/>
        </authorList>
    </citation>
    <scope>IDENTIFICATION</scope>
    <source>
        <strain evidence="3">14028-0561.14</strain>
        <tissue evidence="3">Whole fly</tissue>
    </source>
</reference>
<dbReference type="PANTHER" id="PTHR20993:SF0">
    <property type="entry name" value="GH07914P"/>
    <property type="match status" value="1"/>
</dbReference>
<evidence type="ECO:0000313" key="3">
    <source>
        <dbReference type="RefSeq" id="XP_017037321.1"/>
    </source>
</evidence>
<dbReference type="SMART" id="SM00700">
    <property type="entry name" value="JHBP"/>
    <property type="match status" value="1"/>
</dbReference>
<sequence length="287" mass="31809">MKAIVCVFVALLACVAAYEVELLSEEQWDKLVERNPVKPDTQGLILNSSAKKAIKGLINQMPCGWPEYGIPPVAPYTNADLRIHLVESVVDSLLQFLRFRLDGLDGLEIKKLKVSYTFSKKVKFHFKFKEIKASAHFLDTNTFVDLLRKLGLSVRYESSGPMSFSLEDLSIQGEFKYKMPFIFGSIKIYKFQVAITLGGVSSNIGGIMGNGRINEFINDVIDKEVPAFINGNQAAISSTISEVFGPVVNSFLSGHKIWYLFSLLGATSGTCNPTPAPWLAVESRKID</sequence>
<name>A0A6P4JNY7_DROKI</name>
<feature type="chain" id="PRO_5027833199" description="Circadian clock-controlled protein-like" evidence="1">
    <location>
        <begin position="18"/>
        <end position="287"/>
    </location>
</feature>
<dbReference type="Gene3D" id="3.15.10.30">
    <property type="entry name" value="Haemolymph juvenile hormone binding protein"/>
    <property type="match status" value="1"/>
</dbReference>
<dbReference type="Pfam" id="PF06585">
    <property type="entry name" value="JHBP"/>
    <property type="match status" value="1"/>
</dbReference>
<dbReference type="Proteomes" id="UP001652661">
    <property type="component" value="Chromosome 2R"/>
</dbReference>
<proteinExistence type="predicted"/>
<organism evidence="2 3">
    <name type="scientific">Drosophila kikkawai</name>
    <name type="common">Fruit fly</name>
    <dbReference type="NCBI Taxonomy" id="30033"/>
    <lineage>
        <taxon>Eukaryota</taxon>
        <taxon>Metazoa</taxon>
        <taxon>Ecdysozoa</taxon>
        <taxon>Arthropoda</taxon>
        <taxon>Hexapoda</taxon>
        <taxon>Insecta</taxon>
        <taxon>Pterygota</taxon>
        <taxon>Neoptera</taxon>
        <taxon>Endopterygota</taxon>
        <taxon>Diptera</taxon>
        <taxon>Brachycera</taxon>
        <taxon>Muscomorpha</taxon>
        <taxon>Ephydroidea</taxon>
        <taxon>Drosophilidae</taxon>
        <taxon>Drosophila</taxon>
        <taxon>Sophophora</taxon>
    </lineage>
</organism>
<evidence type="ECO:0000256" key="1">
    <source>
        <dbReference type="SAM" id="SignalP"/>
    </source>
</evidence>
<dbReference type="InterPro" id="IPR038606">
    <property type="entry name" value="To_sf"/>
</dbReference>
<gene>
    <name evidence="3" type="primary">LOC108085280</name>
</gene>
<keyword evidence="2" id="KW-1185">Reference proteome</keyword>
<keyword evidence="1" id="KW-0732">Signal</keyword>
<dbReference type="PANTHER" id="PTHR20993">
    <property type="entry name" value="GH07914P"/>
    <property type="match status" value="1"/>
</dbReference>
<dbReference type="OrthoDB" id="6380971at2759"/>
<dbReference type="GeneID" id="108085280"/>
<accession>A0A6P4JNY7</accession>